<keyword evidence="6 7" id="KW-0539">Nucleus</keyword>
<evidence type="ECO:0000256" key="7">
    <source>
        <dbReference type="RuleBase" id="RU365071"/>
    </source>
</evidence>
<dbReference type="GO" id="GO:0006281">
    <property type="term" value="P:DNA repair"/>
    <property type="evidence" value="ECO:0007669"/>
    <property type="project" value="UniProtKB-UniRule"/>
</dbReference>
<dbReference type="GO" id="GO:0006310">
    <property type="term" value="P:DNA recombination"/>
    <property type="evidence" value="ECO:0007669"/>
    <property type="project" value="UniProtKB-UniRule"/>
</dbReference>
<proteinExistence type="inferred from homology"/>
<dbReference type="Proteomes" id="UP000262825">
    <property type="component" value="Unassembled WGS sequence"/>
</dbReference>
<evidence type="ECO:0000313" key="12">
    <source>
        <dbReference type="Proteomes" id="UP000262825"/>
    </source>
</evidence>
<name>A0A376B816_9ASCO</name>
<feature type="region of interest" description="Disordered" evidence="8">
    <location>
        <begin position="1"/>
        <end position="37"/>
    </location>
</feature>
<reference evidence="12" key="1">
    <citation type="submission" date="2018-06" db="EMBL/GenBank/DDBJ databases">
        <authorList>
            <person name="Guldener U."/>
        </authorList>
    </citation>
    <scope>NUCLEOTIDE SEQUENCE [LARGE SCALE GENOMIC DNA]</scope>
    <source>
        <strain evidence="12">UTAD17</strain>
    </source>
</reference>
<feature type="domain" description="Nse4/EID protein Nse3/MAGE-binding" evidence="10">
    <location>
        <begin position="95"/>
        <end position="151"/>
    </location>
</feature>
<evidence type="ECO:0000256" key="2">
    <source>
        <dbReference type="ARBA" id="ARBA00008997"/>
    </source>
</evidence>
<dbReference type="InterPro" id="IPR029225">
    <property type="entry name" value="Nse4_Nse3-bd"/>
</dbReference>
<dbReference type="Pfam" id="PF15412">
    <property type="entry name" value="Nse4-Nse3_bdg"/>
    <property type="match status" value="1"/>
</dbReference>
<dbReference type="Pfam" id="PF08743">
    <property type="entry name" value="Nse4_C"/>
    <property type="match status" value="1"/>
</dbReference>
<dbReference type="GO" id="GO:0005634">
    <property type="term" value="C:nucleus"/>
    <property type="evidence" value="ECO:0007669"/>
    <property type="project" value="UniProtKB-SubCell"/>
</dbReference>
<dbReference type="VEuPathDB" id="FungiDB:SCODWIG_02405"/>
<accession>A0A376B816</accession>
<dbReference type="InterPro" id="IPR027786">
    <property type="entry name" value="Nse4/EID"/>
</dbReference>
<keyword evidence="3 7" id="KW-0227">DNA damage</keyword>
<evidence type="ECO:0000256" key="5">
    <source>
        <dbReference type="ARBA" id="ARBA00023204"/>
    </source>
</evidence>
<evidence type="ECO:0000256" key="6">
    <source>
        <dbReference type="ARBA" id="ARBA00023242"/>
    </source>
</evidence>
<dbReference type="InterPro" id="IPR014854">
    <property type="entry name" value="Nse4_C"/>
</dbReference>
<feature type="compositionally biased region" description="Basic and acidic residues" evidence="8">
    <location>
        <begin position="155"/>
        <end position="165"/>
    </location>
</feature>
<comment type="similarity">
    <text evidence="2 7">Belongs to the NSE4 family.</text>
</comment>
<evidence type="ECO:0000259" key="9">
    <source>
        <dbReference type="Pfam" id="PF08743"/>
    </source>
</evidence>
<gene>
    <name evidence="11" type="ORF">SCODWIG_02405</name>
</gene>
<dbReference type="GO" id="GO:0030915">
    <property type="term" value="C:Smc5-Smc6 complex"/>
    <property type="evidence" value="ECO:0007669"/>
    <property type="project" value="UniProtKB-UniRule"/>
</dbReference>
<dbReference type="PANTHER" id="PTHR16140">
    <property type="entry name" value="NON-STRUCTURAL MAINTENANCE OF CHROMOSOMES ELEMENT 4"/>
    <property type="match status" value="1"/>
</dbReference>
<evidence type="ECO:0000259" key="10">
    <source>
        <dbReference type="Pfam" id="PF15412"/>
    </source>
</evidence>
<sequence length="390" mass="45397">MTKRHHEGPEHSSLSKSHKKKRINSFPDLSNNPDNNEFNILQGYRTIDNDVDKQKVDSTRNADINIAVTKLNDIDSLFNKTVGIQANRNSLLAYDSRAMLNVSELAQISIRSLKLNESKKLLNCDDVVNSMKKWMLEEYLKDNNIEVEDDDSEDLSDHEQNHEEDYTQDQFDEASGGNNDTKKITQREKKRTALAKYESFTDFFHFNWYKLGCLYKQVSLKPNLVEHMLGPLDVERKKRVYTAKTKSDVSNSKSTTAEKITNETLNDSVSTTTPEQVKLCFKILKQKMGYKSINLFKFIIDPESFSNSVENMFYISFLIKDGRLVMETDPDDGFPTIRLIDRLPKDSHARETEIQRRIEMPLNHIIFQLDIPTWEKLIKYFDIKTAFIRR</sequence>
<evidence type="ECO:0000256" key="4">
    <source>
        <dbReference type="ARBA" id="ARBA00023172"/>
    </source>
</evidence>
<comment type="subunit">
    <text evidence="7">Component of the SMC5-SMC6 complex.</text>
</comment>
<dbReference type="EMBL" id="UFAJ01000410">
    <property type="protein sequence ID" value="SSD60644.1"/>
    <property type="molecule type" value="Genomic_DNA"/>
</dbReference>
<comment type="function">
    <text evidence="7">Component of the SMC5-SMC6 complex, that promotes sister chromatid alignment after DNA damage and facilitates double-stranded DNA breaks (DSBs) repair via homologous recombination between sister chromatids.</text>
</comment>
<organism evidence="11 12">
    <name type="scientific">Saccharomycodes ludwigii</name>
    <dbReference type="NCBI Taxonomy" id="36035"/>
    <lineage>
        <taxon>Eukaryota</taxon>
        <taxon>Fungi</taxon>
        <taxon>Dikarya</taxon>
        <taxon>Ascomycota</taxon>
        <taxon>Saccharomycotina</taxon>
        <taxon>Saccharomycetes</taxon>
        <taxon>Saccharomycodales</taxon>
        <taxon>Saccharomycodaceae</taxon>
        <taxon>Saccharomycodes</taxon>
    </lineage>
</organism>
<feature type="region of interest" description="Disordered" evidence="8">
    <location>
        <begin position="149"/>
        <end position="187"/>
    </location>
</feature>
<keyword evidence="4 7" id="KW-0233">DNA recombination</keyword>
<protein>
    <recommendedName>
        <fullName evidence="7">Non-structural maintenance of chromosomes element 4</fullName>
    </recommendedName>
</protein>
<keyword evidence="5 7" id="KW-0234">DNA repair</keyword>
<evidence type="ECO:0000313" key="11">
    <source>
        <dbReference type="EMBL" id="SSD60644.1"/>
    </source>
</evidence>
<dbReference type="AlphaFoldDB" id="A0A376B816"/>
<evidence type="ECO:0000256" key="3">
    <source>
        <dbReference type="ARBA" id="ARBA00022763"/>
    </source>
</evidence>
<evidence type="ECO:0000256" key="8">
    <source>
        <dbReference type="SAM" id="MobiDB-lite"/>
    </source>
</evidence>
<dbReference type="OrthoDB" id="361242at2759"/>
<comment type="subcellular location">
    <subcellularLocation>
        <location evidence="1 7">Nucleus</location>
    </subcellularLocation>
</comment>
<feature type="compositionally biased region" description="Polar residues" evidence="8">
    <location>
        <begin position="27"/>
        <end position="37"/>
    </location>
</feature>
<dbReference type="PANTHER" id="PTHR16140:SF0">
    <property type="entry name" value="NON-STRUCTURAL MAINTENANCE OF CHROMOSOMES ELEMENT 4"/>
    <property type="match status" value="1"/>
</dbReference>
<evidence type="ECO:0000256" key="1">
    <source>
        <dbReference type="ARBA" id="ARBA00004123"/>
    </source>
</evidence>
<keyword evidence="12" id="KW-1185">Reference proteome</keyword>
<feature type="domain" description="Non-structural maintenance of chromosome element 4 C-terminal" evidence="9">
    <location>
        <begin position="293"/>
        <end position="388"/>
    </location>
</feature>